<evidence type="ECO:0000256" key="3">
    <source>
        <dbReference type="PIRSR" id="PIRSR606689-1"/>
    </source>
</evidence>
<dbReference type="SUPFAM" id="SSF52540">
    <property type="entry name" value="P-loop containing nucleoside triphosphate hydrolases"/>
    <property type="match status" value="1"/>
</dbReference>
<organism evidence="5 6">
    <name type="scientific">Mortierella polycephala</name>
    <dbReference type="NCBI Taxonomy" id="41804"/>
    <lineage>
        <taxon>Eukaryota</taxon>
        <taxon>Fungi</taxon>
        <taxon>Fungi incertae sedis</taxon>
        <taxon>Mucoromycota</taxon>
        <taxon>Mortierellomycotina</taxon>
        <taxon>Mortierellomycetes</taxon>
        <taxon>Mortierellales</taxon>
        <taxon>Mortierellaceae</taxon>
        <taxon>Mortierella</taxon>
    </lineage>
</organism>
<sequence length="166" mass="18491">MDTTLSFWRERKIGLLMVGPDYAGKTKILCQLKFPGLVCQSVATTGFNAETIRIGDREFNNFGMRPLWSYYFKYADGLIFVVDSTDSDRGEEAKSALGILMQAVELKGMPLQNVHRAVTMDEIRDLFGLMNAEDRAWHIVGMSADTGKGLIEGLEWMATQLAGSRG</sequence>
<dbReference type="InterPro" id="IPR024156">
    <property type="entry name" value="Small_GTPase_ARF"/>
</dbReference>
<dbReference type="GO" id="GO:0005525">
    <property type="term" value="F:GTP binding"/>
    <property type="evidence" value="ECO:0007669"/>
    <property type="project" value="UniProtKB-KW"/>
</dbReference>
<dbReference type="SMART" id="SM00178">
    <property type="entry name" value="SAR"/>
    <property type="match status" value="1"/>
</dbReference>
<evidence type="ECO:0000313" key="6">
    <source>
        <dbReference type="Proteomes" id="UP000726737"/>
    </source>
</evidence>
<dbReference type="EMBL" id="JAAAJA010000261">
    <property type="protein sequence ID" value="KAG0257342.1"/>
    <property type="molecule type" value="Genomic_DNA"/>
</dbReference>
<feature type="binding site" evidence="3">
    <location>
        <begin position="19"/>
        <end position="26"/>
    </location>
    <ligand>
        <name>GTP</name>
        <dbReference type="ChEBI" id="CHEBI:37565"/>
    </ligand>
</feature>
<dbReference type="InterPro" id="IPR027417">
    <property type="entry name" value="P-loop_NTPase"/>
</dbReference>
<keyword evidence="4" id="KW-0479">Metal-binding</keyword>
<dbReference type="SMART" id="SM00177">
    <property type="entry name" value="ARF"/>
    <property type="match status" value="1"/>
</dbReference>
<comment type="caution">
    <text evidence="5">The sequence shown here is derived from an EMBL/GenBank/DDBJ whole genome shotgun (WGS) entry which is preliminary data.</text>
</comment>
<dbReference type="Pfam" id="PF00025">
    <property type="entry name" value="Arf"/>
    <property type="match status" value="1"/>
</dbReference>
<dbReference type="CDD" id="cd00878">
    <property type="entry name" value="Arf_Arl"/>
    <property type="match status" value="1"/>
</dbReference>
<evidence type="ECO:0008006" key="7">
    <source>
        <dbReference type="Google" id="ProtNLM"/>
    </source>
</evidence>
<dbReference type="PROSITE" id="PS51417">
    <property type="entry name" value="ARF"/>
    <property type="match status" value="1"/>
</dbReference>
<name>A0A9P6Q0Y9_9FUNG</name>
<evidence type="ECO:0000256" key="4">
    <source>
        <dbReference type="PIRSR" id="PIRSR606689-2"/>
    </source>
</evidence>
<accession>A0A9P6Q0Y9</accession>
<keyword evidence="2 3" id="KW-0342">GTP-binding</keyword>
<dbReference type="GO" id="GO:0003924">
    <property type="term" value="F:GTPase activity"/>
    <property type="evidence" value="ECO:0007669"/>
    <property type="project" value="InterPro"/>
</dbReference>
<evidence type="ECO:0000313" key="5">
    <source>
        <dbReference type="EMBL" id="KAG0257342.1"/>
    </source>
</evidence>
<proteinExistence type="predicted"/>
<dbReference type="InterPro" id="IPR006689">
    <property type="entry name" value="Small_GTPase_ARF/SAR"/>
</dbReference>
<dbReference type="Gene3D" id="3.40.50.300">
    <property type="entry name" value="P-loop containing nucleotide triphosphate hydrolases"/>
    <property type="match status" value="1"/>
</dbReference>
<evidence type="ECO:0000256" key="2">
    <source>
        <dbReference type="ARBA" id="ARBA00023134"/>
    </source>
</evidence>
<evidence type="ECO:0000256" key="1">
    <source>
        <dbReference type="ARBA" id="ARBA00022741"/>
    </source>
</evidence>
<dbReference type="Proteomes" id="UP000726737">
    <property type="component" value="Unassembled WGS sequence"/>
</dbReference>
<dbReference type="PANTHER" id="PTHR11711">
    <property type="entry name" value="ADP RIBOSYLATION FACTOR-RELATED"/>
    <property type="match status" value="1"/>
</dbReference>
<keyword evidence="1 3" id="KW-0547">Nucleotide-binding</keyword>
<gene>
    <name evidence="5" type="ORF">BG011_004016</name>
</gene>
<feature type="binding site" evidence="4">
    <location>
        <position position="44"/>
    </location>
    <ligand>
        <name>Mg(2+)</name>
        <dbReference type="ChEBI" id="CHEBI:18420"/>
    </ligand>
</feature>
<feature type="binding site" evidence="4">
    <location>
        <position position="26"/>
    </location>
    <ligand>
        <name>Mg(2+)</name>
        <dbReference type="ChEBI" id="CHEBI:18420"/>
    </ligand>
</feature>
<dbReference type="AlphaFoldDB" id="A0A9P6Q0Y9"/>
<dbReference type="GO" id="GO:0046872">
    <property type="term" value="F:metal ion binding"/>
    <property type="evidence" value="ECO:0007669"/>
    <property type="project" value="UniProtKB-KW"/>
</dbReference>
<dbReference type="OrthoDB" id="10317826at2759"/>
<keyword evidence="6" id="KW-1185">Reference proteome</keyword>
<protein>
    <recommendedName>
        <fullName evidence="7">ADP-ribosylation factor</fullName>
    </recommendedName>
</protein>
<keyword evidence="4" id="KW-0460">Magnesium</keyword>
<reference evidence="5" key="1">
    <citation type="journal article" date="2020" name="Fungal Divers.">
        <title>Resolving the Mortierellaceae phylogeny through synthesis of multi-gene phylogenetics and phylogenomics.</title>
        <authorList>
            <person name="Vandepol N."/>
            <person name="Liber J."/>
            <person name="Desiro A."/>
            <person name="Na H."/>
            <person name="Kennedy M."/>
            <person name="Barry K."/>
            <person name="Grigoriev I.V."/>
            <person name="Miller A.N."/>
            <person name="O'Donnell K."/>
            <person name="Stajich J.E."/>
            <person name="Bonito G."/>
        </authorList>
    </citation>
    <scope>NUCLEOTIDE SEQUENCE</scope>
    <source>
        <strain evidence="5">KOD948</strain>
    </source>
</reference>